<dbReference type="PANTHER" id="PTHR43343">
    <property type="entry name" value="PEPTIDASE S12"/>
    <property type="match status" value="1"/>
</dbReference>
<evidence type="ECO:0000259" key="4">
    <source>
        <dbReference type="Pfam" id="PF00089"/>
    </source>
</evidence>
<name>A0A445BCH2_ARAHY</name>
<dbReference type="InterPro" id="IPR043504">
    <property type="entry name" value="Peptidase_S1_PA_chymotrypsin"/>
</dbReference>
<evidence type="ECO:0000256" key="3">
    <source>
        <dbReference type="ARBA" id="ARBA00022801"/>
    </source>
</evidence>
<evidence type="ECO:0000256" key="1">
    <source>
        <dbReference type="ARBA" id="ARBA00010541"/>
    </source>
</evidence>
<protein>
    <recommendedName>
        <fullName evidence="4">Peptidase S1 domain-containing protein</fullName>
    </recommendedName>
</protein>
<organism evidence="5 6">
    <name type="scientific">Arachis hypogaea</name>
    <name type="common">Peanut</name>
    <dbReference type="NCBI Taxonomy" id="3818"/>
    <lineage>
        <taxon>Eukaryota</taxon>
        <taxon>Viridiplantae</taxon>
        <taxon>Streptophyta</taxon>
        <taxon>Embryophyta</taxon>
        <taxon>Tracheophyta</taxon>
        <taxon>Spermatophyta</taxon>
        <taxon>Magnoliopsida</taxon>
        <taxon>eudicotyledons</taxon>
        <taxon>Gunneridae</taxon>
        <taxon>Pentapetalae</taxon>
        <taxon>rosids</taxon>
        <taxon>fabids</taxon>
        <taxon>Fabales</taxon>
        <taxon>Fabaceae</taxon>
        <taxon>Papilionoideae</taxon>
        <taxon>50 kb inversion clade</taxon>
        <taxon>dalbergioids sensu lato</taxon>
        <taxon>Dalbergieae</taxon>
        <taxon>Pterocarpus clade</taxon>
        <taxon>Arachis</taxon>
    </lineage>
</organism>
<comment type="similarity">
    <text evidence="1">Belongs to the peptidase S1C family.</text>
</comment>
<evidence type="ECO:0000313" key="6">
    <source>
        <dbReference type="Proteomes" id="UP000289738"/>
    </source>
</evidence>
<dbReference type="Gene3D" id="2.40.10.10">
    <property type="entry name" value="Trypsin-like serine proteases"/>
    <property type="match status" value="1"/>
</dbReference>
<keyword evidence="6" id="KW-1185">Reference proteome</keyword>
<dbReference type="InterPro" id="IPR001254">
    <property type="entry name" value="Trypsin_dom"/>
</dbReference>
<dbReference type="Proteomes" id="UP000289738">
    <property type="component" value="Chromosome A10"/>
</dbReference>
<accession>A0A445BCH2</accession>
<dbReference type="Pfam" id="PF00089">
    <property type="entry name" value="Trypsin"/>
    <property type="match status" value="1"/>
</dbReference>
<reference evidence="5 6" key="1">
    <citation type="submission" date="2019-01" db="EMBL/GenBank/DDBJ databases">
        <title>Sequencing of cultivated peanut Arachis hypogaea provides insights into genome evolution and oil improvement.</title>
        <authorList>
            <person name="Chen X."/>
        </authorList>
    </citation>
    <scope>NUCLEOTIDE SEQUENCE [LARGE SCALE GENOMIC DNA]</scope>
    <source>
        <strain evidence="6">cv. Fuhuasheng</strain>
        <tissue evidence="5">Leaves</tissue>
    </source>
</reference>
<evidence type="ECO:0000256" key="2">
    <source>
        <dbReference type="ARBA" id="ARBA00022670"/>
    </source>
</evidence>
<keyword evidence="2" id="KW-0645">Protease</keyword>
<dbReference type="SUPFAM" id="SSF50494">
    <property type="entry name" value="Trypsin-like serine proteases"/>
    <property type="match status" value="1"/>
</dbReference>
<proteinExistence type="inferred from homology"/>
<dbReference type="AlphaFoldDB" id="A0A445BCH2"/>
<evidence type="ECO:0000313" key="5">
    <source>
        <dbReference type="EMBL" id="RYR36331.1"/>
    </source>
</evidence>
<dbReference type="InterPro" id="IPR051201">
    <property type="entry name" value="Chloro_Bact_Ser_Proteases"/>
</dbReference>
<dbReference type="PANTHER" id="PTHR43343:SF6">
    <property type="entry name" value="PROTEASE DO-LIKE 5, CHLOROPLASTIC ISOFORM X1"/>
    <property type="match status" value="1"/>
</dbReference>
<gene>
    <name evidence="5" type="ORF">Ahy_A10g051315</name>
</gene>
<keyword evidence="3" id="KW-0378">Hydrolase</keyword>
<feature type="domain" description="Peptidase S1" evidence="4">
    <location>
        <begin position="3"/>
        <end position="51"/>
    </location>
</feature>
<dbReference type="EMBL" id="SDMP01000010">
    <property type="protein sequence ID" value="RYR36331.1"/>
    <property type="molecule type" value="Genomic_DNA"/>
</dbReference>
<sequence>MLCVHGWKTGNSGGPLIDSYGHVIGVNTATFTRKGSGMSSGVNFAIPIDTVLRTVPYLIVYGTPYSNSQNVIACVLSAHGSIARLMPLPSEVFGLHLFFEKLGNELTV</sequence>
<dbReference type="GO" id="GO:0006508">
    <property type="term" value="P:proteolysis"/>
    <property type="evidence" value="ECO:0007669"/>
    <property type="project" value="UniProtKB-KW"/>
</dbReference>
<dbReference type="GO" id="GO:0004252">
    <property type="term" value="F:serine-type endopeptidase activity"/>
    <property type="evidence" value="ECO:0007669"/>
    <property type="project" value="InterPro"/>
</dbReference>
<comment type="caution">
    <text evidence="5">The sequence shown here is derived from an EMBL/GenBank/DDBJ whole genome shotgun (WGS) entry which is preliminary data.</text>
</comment>
<dbReference type="InterPro" id="IPR009003">
    <property type="entry name" value="Peptidase_S1_PA"/>
</dbReference>